<feature type="chain" id="PRO_5043144494" description="Lcl C-terminal domain-containing protein" evidence="1">
    <location>
        <begin position="40"/>
        <end position="190"/>
    </location>
</feature>
<organism evidence="3 4">
    <name type="scientific">Alteromonas macleodii</name>
    <name type="common">Pseudoalteromonas macleodii</name>
    <dbReference type="NCBI Taxonomy" id="28108"/>
    <lineage>
        <taxon>Bacteria</taxon>
        <taxon>Pseudomonadati</taxon>
        <taxon>Pseudomonadota</taxon>
        <taxon>Gammaproteobacteria</taxon>
        <taxon>Alteromonadales</taxon>
        <taxon>Alteromonadaceae</taxon>
        <taxon>Alteromonas/Salinimonas group</taxon>
        <taxon>Alteromonas</taxon>
    </lineage>
</organism>
<protein>
    <recommendedName>
        <fullName evidence="2">Lcl C-terminal domain-containing protein</fullName>
    </recommendedName>
</protein>
<dbReference type="InterPro" id="IPR011460">
    <property type="entry name" value="Lcl_C"/>
</dbReference>
<evidence type="ECO:0000259" key="2">
    <source>
        <dbReference type="Pfam" id="PF07603"/>
    </source>
</evidence>
<sequence length="190" mass="21047">MSNKVNKSAQRVLKSAVLTTLKMVAASTLLASASLSAFAQECLSDGLETTPNDNFEAVTTSTLLDTTTDLVWRRCSEGQTWDGSTCSGEAVKYTWQQALQLAQQASNEDLLGWRLPNVKELATLTERDCVRPAINSSLFPATPPDDFWTSTPSADDPDRAWVVAFFNASHSIKEKDRFIYVRLVRTYTNE</sequence>
<evidence type="ECO:0000256" key="1">
    <source>
        <dbReference type="SAM" id="SignalP"/>
    </source>
</evidence>
<proteinExistence type="predicted"/>
<gene>
    <name evidence="3" type="ORF">BFV95_0893</name>
</gene>
<dbReference type="PANTHER" id="PTHR35812">
    <property type="entry name" value="LIPOPROTEIN"/>
    <property type="match status" value="1"/>
</dbReference>
<dbReference type="RefSeq" id="WP_014948472.1">
    <property type="nucleotide sequence ID" value="NZ_CP014323.1"/>
</dbReference>
<feature type="signal peptide" evidence="1">
    <location>
        <begin position="1"/>
        <end position="39"/>
    </location>
</feature>
<dbReference type="OrthoDB" id="9793251at2"/>
<keyword evidence="1" id="KW-0732">Signal</keyword>
<evidence type="ECO:0000313" key="3">
    <source>
        <dbReference type="EMBL" id="OES34374.1"/>
    </source>
</evidence>
<feature type="domain" description="Lcl C-terminal" evidence="2">
    <location>
        <begin position="62"/>
        <end position="185"/>
    </location>
</feature>
<dbReference type="GeneID" id="56266036"/>
<dbReference type="AlphaFoldDB" id="A0A1E7DH75"/>
<name>A0A1E7DH75_ALTMA</name>
<dbReference type="EMBL" id="MIPY01000008">
    <property type="protein sequence ID" value="OES34374.1"/>
    <property type="molecule type" value="Genomic_DNA"/>
</dbReference>
<comment type="caution">
    <text evidence="3">The sequence shown here is derived from an EMBL/GenBank/DDBJ whole genome shotgun (WGS) entry which is preliminary data.</text>
</comment>
<evidence type="ECO:0000313" key="4">
    <source>
        <dbReference type="Proteomes" id="UP000095392"/>
    </source>
</evidence>
<dbReference type="Proteomes" id="UP000095392">
    <property type="component" value="Unassembled WGS sequence"/>
</dbReference>
<accession>A0A1E7DH75</accession>
<keyword evidence="4" id="KW-1185">Reference proteome</keyword>
<dbReference type="Pfam" id="PF07603">
    <property type="entry name" value="Lcl_C"/>
    <property type="match status" value="1"/>
</dbReference>
<reference evidence="3 4" key="1">
    <citation type="submission" date="2016-09" db="EMBL/GenBank/DDBJ databases">
        <title>Draft Genome Sequence of four Alteromonas macleodii strains isolated from copper coupons and grown long-term at elevated copper levels.</title>
        <authorList>
            <person name="Cusick K."/>
            <person name="Dale J."/>
            <person name="Little B."/>
            <person name="Biffinger J."/>
        </authorList>
    </citation>
    <scope>NUCLEOTIDE SEQUENCE [LARGE SCALE GENOMIC DNA]</scope>
    <source>
        <strain evidence="3 4">KCP01</strain>
    </source>
</reference>
<dbReference type="PANTHER" id="PTHR35812:SF1">
    <property type="entry name" value="LIPOPROTEIN"/>
    <property type="match status" value="1"/>
</dbReference>